<organism evidence="2 3">
    <name type="scientific">Pichia sorbitophila (strain ATCC MYA-4447 / BCRC 22081 / CBS 7064 / NBRC 10061 / NRRL Y-12695)</name>
    <name type="common">Hybrid yeast</name>
    <dbReference type="NCBI Taxonomy" id="559304"/>
    <lineage>
        <taxon>Eukaryota</taxon>
        <taxon>Fungi</taxon>
        <taxon>Dikarya</taxon>
        <taxon>Ascomycota</taxon>
        <taxon>Saccharomycotina</taxon>
        <taxon>Pichiomycetes</taxon>
        <taxon>Debaryomycetaceae</taxon>
        <taxon>Millerozyma</taxon>
    </lineage>
</organism>
<protein>
    <submittedName>
        <fullName evidence="2">Piso0_000059 protein</fullName>
    </submittedName>
</protein>
<reference evidence="2 3" key="1">
    <citation type="journal article" date="2012" name="G3 (Bethesda)">
        <title>Pichia sorbitophila, an interspecies yeast hybrid reveals early steps of genome resolution following polyploidization.</title>
        <authorList>
            <person name="Leh Louis V."/>
            <person name="Despons L."/>
            <person name="Friedrich A."/>
            <person name="Martin T."/>
            <person name="Durrens P."/>
            <person name="Casaregola S."/>
            <person name="Neuveglise C."/>
            <person name="Fairhead C."/>
            <person name="Marck C."/>
            <person name="Cruz J.A."/>
            <person name="Straub M.L."/>
            <person name="Kugler V."/>
            <person name="Sacerdot C."/>
            <person name="Uzunov Z."/>
            <person name="Thierry A."/>
            <person name="Weiss S."/>
            <person name="Bleykasten C."/>
            <person name="De Montigny J."/>
            <person name="Jacques N."/>
            <person name="Jung P."/>
            <person name="Lemaire M."/>
            <person name="Mallet S."/>
            <person name="Morel G."/>
            <person name="Richard G.F."/>
            <person name="Sarkar A."/>
            <person name="Savel G."/>
            <person name="Schacherer J."/>
            <person name="Seret M.L."/>
            <person name="Talla E."/>
            <person name="Samson G."/>
            <person name="Jubin C."/>
            <person name="Poulain J."/>
            <person name="Vacherie B."/>
            <person name="Barbe V."/>
            <person name="Pelletier E."/>
            <person name="Sherman D.J."/>
            <person name="Westhof E."/>
            <person name="Weissenbach J."/>
            <person name="Baret P.V."/>
            <person name="Wincker P."/>
            <person name="Gaillardin C."/>
            <person name="Dujon B."/>
            <person name="Souciet J.L."/>
        </authorList>
    </citation>
    <scope>NUCLEOTIDE SEQUENCE [LARGE SCALE GENOMIC DNA]</scope>
    <source>
        <strain evidence="3">ATCC MYA-4447 / BCRC 22081 / CBS 7064 / NBRC 10061 / NRRL Y-12695</strain>
    </source>
</reference>
<dbReference type="Proteomes" id="UP000005222">
    <property type="component" value="Chromosome A"/>
</dbReference>
<evidence type="ECO:0000313" key="2">
    <source>
        <dbReference type="EMBL" id="CCE72483.1"/>
    </source>
</evidence>
<evidence type="ECO:0000313" key="3">
    <source>
        <dbReference type="Proteomes" id="UP000005222"/>
    </source>
</evidence>
<proteinExistence type="predicted"/>
<evidence type="ECO:0000256" key="1">
    <source>
        <dbReference type="SAM" id="MobiDB-lite"/>
    </source>
</evidence>
<feature type="compositionally biased region" description="Acidic residues" evidence="1">
    <location>
        <begin position="278"/>
        <end position="287"/>
    </location>
</feature>
<feature type="compositionally biased region" description="Polar residues" evidence="1">
    <location>
        <begin position="354"/>
        <end position="366"/>
    </location>
</feature>
<feature type="region of interest" description="Disordered" evidence="1">
    <location>
        <begin position="264"/>
        <end position="377"/>
    </location>
</feature>
<dbReference type="EMBL" id="FO082059">
    <property type="protein sequence ID" value="CCE72483.1"/>
    <property type="molecule type" value="Genomic_DNA"/>
</dbReference>
<dbReference type="eggNOG" id="ENOG502T49U">
    <property type="taxonomic scope" value="Eukaryota"/>
</dbReference>
<name>G8YUF0_PICSO</name>
<dbReference type="AlphaFoldDB" id="G8YUF0"/>
<accession>G8YUF0</accession>
<dbReference type="OrthoDB" id="4094291at2759"/>
<keyword evidence="3" id="KW-1185">Reference proteome</keyword>
<gene>
    <name evidence="2" type="primary">Piso0_000059</name>
    <name evidence="2" type="ORF">GNLVRS01_PISO0A01144g</name>
</gene>
<dbReference type="HOGENOM" id="CLU_735907_0_0_1"/>
<dbReference type="InParanoid" id="G8YUF0"/>
<sequence length="377" mass="43443">MSEEKFKQFKESLNGLEKTMSSAKELLEFNNRLIKDSDLGNSNELAVVQKNFLLDSFKASKVHSDYKRWQSEKKDAFIRDDVRSYNEKLAIMARLNYDIEKLDEDKERLRKKVSFPDFSFSLSTLKKYEDGYFLKYLKTDDNGNYPSSVDIKDIFTLNDNKDIPQLEYHVFKKLLNIEYRHRVEAKLKYELLLSVKQQLTMKNKRWSTRDSELDYFMNKTLASVISDAQNIRKNEYDDLKDFDEYENSDLDADEEMFDQEAAENELDDIDSKTHPLDDGETGGDAEASDNQAANSDDENIVDKESTKNVDTTGQEDDKKDEDNISDARSSKTPEHIGPMAGFNDTNNKEALENMDNQAAGGNSNNADLAEENSMHVD</sequence>